<organism evidence="2 3">
    <name type="scientific">Melanomma pulvis-pyrius CBS 109.77</name>
    <dbReference type="NCBI Taxonomy" id="1314802"/>
    <lineage>
        <taxon>Eukaryota</taxon>
        <taxon>Fungi</taxon>
        <taxon>Dikarya</taxon>
        <taxon>Ascomycota</taxon>
        <taxon>Pezizomycotina</taxon>
        <taxon>Dothideomycetes</taxon>
        <taxon>Pleosporomycetidae</taxon>
        <taxon>Pleosporales</taxon>
        <taxon>Melanommataceae</taxon>
        <taxon>Melanomma</taxon>
    </lineage>
</organism>
<dbReference type="Proteomes" id="UP000799757">
    <property type="component" value="Unassembled WGS sequence"/>
</dbReference>
<feature type="compositionally biased region" description="Acidic residues" evidence="1">
    <location>
        <begin position="380"/>
        <end position="407"/>
    </location>
</feature>
<dbReference type="NCBIfam" id="TIGR02453">
    <property type="entry name" value="TIGR02453 family protein"/>
    <property type="match status" value="1"/>
</dbReference>
<name>A0A6A6XTH8_9PLEO</name>
<proteinExistence type="predicted"/>
<dbReference type="EMBL" id="MU001774">
    <property type="protein sequence ID" value="KAF2798877.1"/>
    <property type="molecule type" value="Genomic_DNA"/>
</dbReference>
<evidence type="ECO:0000313" key="2">
    <source>
        <dbReference type="EMBL" id="KAF2798877.1"/>
    </source>
</evidence>
<sequence>MVRKSAKAAAASASRSSSKRVAPDKHTPSRQSKRAKVTPAKYVEPDSDDVSEETQDVKVSDFDADSRDPSSESNSNETSEEDVEPKKGTLKGRPAKRMLPIHTKQVDEKELWKSGAKLPPGTQLIMKKPKARDAGDTPYSDDTIHPNTMLFLEDLAANNERQWLKLHDLDYRAALQDFTKFLETLSQKMGEFDETIPELPVKDLIFRIYRDVRFSKSQIPYKTHLSAAFSRTGRKGPYAAYYVQIQPGGESFVGGGLWNPEAEPLRLLRRDIDRKPHKIKRVLTDEGLRNVFFGGIDDDEKKAVRAFTNQSSNRSTALKRHPKGYAHDHKDIDLLRLKSFTLGTKLSDDEVVGAKGLDRIAGLVSSMVPFITYLNSVVMPDEDSSDSSDDEEGDGDDSGGGEDDGDA</sequence>
<reference evidence="2" key="1">
    <citation type="journal article" date="2020" name="Stud. Mycol.">
        <title>101 Dothideomycetes genomes: a test case for predicting lifestyles and emergence of pathogens.</title>
        <authorList>
            <person name="Haridas S."/>
            <person name="Albert R."/>
            <person name="Binder M."/>
            <person name="Bloem J."/>
            <person name="Labutti K."/>
            <person name="Salamov A."/>
            <person name="Andreopoulos B."/>
            <person name="Baker S."/>
            <person name="Barry K."/>
            <person name="Bills G."/>
            <person name="Bluhm B."/>
            <person name="Cannon C."/>
            <person name="Castanera R."/>
            <person name="Culley D."/>
            <person name="Daum C."/>
            <person name="Ezra D."/>
            <person name="Gonzalez J."/>
            <person name="Henrissat B."/>
            <person name="Kuo A."/>
            <person name="Liang C."/>
            <person name="Lipzen A."/>
            <person name="Lutzoni F."/>
            <person name="Magnuson J."/>
            <person name="Mondo S."/>
            <person name="Nolan M."/>
            <person name="Ohm R."/>
            <person name="Pangilinan J."/>
            <person name="Park H.-J."/>
            <person name="Ramirez L."/>
            <person name="Alfaro M."/>
            <person name="Sun H."/>
            <person name="Tritt A."/>
            <person name="Yoshinaga Y."/>
            <person name="Zwiers L.-H."/>
            <person name="Turgeon B."/>
            <person name="Goodwin S."/>
            <person name="Spatafora J."/>
            <person name="Crous P."/>
            <person name="Grigoriev I."/>
        </authorList>
    </citation>
    <scope>NUCLEOTIDE SEQUENCE</scope>
    <source>
        <strain evidence="2">CBS 109.77</strain>
    </source>
</reference>
<dbReference type="InterPro" id="IPR012808">
    <property type="entry name" value="CHP02453"/>
</dbReference>
<feature type="compositionally biased region" description="Basic and acidic residues" evidence="1">
    <location>
        <begin position="55"/>
        <end position="70"/>
    </location>
</feature>
<keyword evidence="3" id="KW-1185">Reference proteome</keyword>
<dbReference type="AlphaFoldDB" id="A0A6A6XTH8"/>
<feature type="region of interest" description="Disordered" evidence="1">
    <location>
        <begin position="379"/>
        <end position="407"/>
    </location>
</feature>
<dbReference type="PANTHER" id="PTHR36452:SF1">
    <property type="entry name" value="DUF2461 DOMAIN-CONTAINING PROTEIN"/>
    <property type="match status" value="1"/>
</dbReference>
<feature type="compositionally biased region" description="Acidic residues" evidence="1">
    <location>
        <begin position="45"/>
        <end position="54"/>
    </location>
</feature>
<evidence type="ECO:0000256" key="1">
    <source>
        <dbReference type="SAM" id="MobiDB-lite"/>
    </source>
</evidence>
<dbReference type="Pfam" id="PF09365">
    <property type="entry name" value="DUF2461"/>
    <property type="match status" value="1"/>
</dbReference>
<feature type="compositionally biased region" description="Low complexity" evidence="1">
    <location>
        <begin position="7"/>
        <end position="20"/>
    </location>
</feature>
<dbReference type="PANTHER" id="PTHR36452">
    <property type="entry name" value="CHROMOSOME 12, WHOLE GENOME SHOTGUN SEQUENCE"/>
    <property type="match status" value="1"/>
</dbReference>
<gene>
    <name evidence="2" type="ORF">K505DRAFT_321507</name>
</gene>
<protein>
    <submittedName>
        <fullName evidence="2">Uncharacterized protein</fullName>
    </submittedName>
</protein>
<accession>A0A6A6XTH8</accession>
<feature type="region of interest" description="Disordered" evidence="1">
    <location>
        <begin position="1"/>
        <end position="95"/>
    </location>
</feature>
<dbReference type="OrthoDB" id="2537769at2759"/>
<evidence type="ECO:0000313" key="3">
    <source>
        <dbReference type="Proteomes" id="UP000799757"/>
    </source>
</evidence>